<accession>A0AAE0SND0</accession>
<dbReference type="Gene3D" id="1.25.40.10">
    <property type="entry name" value="Tetratricopeptide repeat domain"/>
    <property type="match status" value="1"/>
</dbReference>
<dbReference type="InterPro" id="IPR039691">
    <property type="entry name" value="ZC3H7A/B"/>
</dbReference>
<feature type="domain" description="C3H1-type" evidence="3">
    <location>
        <begin position="821"/>
        <end position="852"/>
    </location>
</feature>
<dbReference type="InterPro" id="IPR027417">
    <property type="entry name" value="P-loop_NTPase"/>
</dbReference>
<dbReference type="Pfam" id="PF25049">
    <property type="entry name" value="OB_HELZ2"/>
    <property type="match status" value="1"/>
</dbReference>
<dbReference type="EMBL" id="JAEAOA010000422">
    <property type="protein sequence ID" value="KAK3594866.1"/>
    <property type="molecule type" value="Genomic_DNA"/>
</dbReference>
<feature type="region of interest" description="Disordered" evidence="2">
    <location>
        <begin position="641"/>
        <end position="661"/>
    </location>
</feature>
<reference evidence="4" key="3">
    <citation type="submission" date="2023-05" db="EMBL/GenBank/DDBJ databases">
        <authorList>
            <person name="Smith C.H."/>
        </authorList>
    </citation>
    <scope>NUCLEOTIDE SEQUENCE</scope>
    <source>
        <strain evidence="4">CHS0354</strain>
        <tissue evidence="4">Mantle</tissue>
    </source>
</reference>
<keyword evidence="5" id="KW-1185">Reference proteome</keyword>
<dbReference type="InterPro" id="IPR047187">
    <property type="entry name" value="SF1_C_Upf1"/>
</dbReference>
<gene>
    <name evidence="4" type="ORF">CHS0354_005940</name>
</gene>
<dbReference type="PANTHER" id="PTHR14928">
    <property type="entry name" value="MICRO-RNA BINDING ZINC FINGER CCCH DOMAIN-CONTAINING PROTEIN 7"/>
    <property type="match status" value="1"/>
</dbReference>
<dbReference type="SMART" id="SM00955">
    <property type="entry name" value="RNB"/>
    <property type="match status" value="1"/>
</dbReference>
<dbReference type="InterPro" id="IPR000571">
    <property type="entry name" value="Znf_CCCH"/>
</dbReference>
<dbReference type="InterPro" id="IPR012340">
    <property type="entry name" value="NA-bd_OB-fold"/>
</dbReference>
<protein>
    <recommendedName>
        <fullName evidence="3">C3H1-type domain-containing protein</fullName>
    </recommendedName>
</protein>
<dbReference type="GO" id="GO:0035198">
    <property type="term" value="F:miRNA binding"/>
    <property type="evidence" value="ECO:0007669"/>
    <property type="project" value="InterPro"/>
</dbReference>
<evidence type="ECO:0000256" key="2">
    <source>
        <dbReference type="SAM" id="MobiDB-lite"/>
    </source>
</evidence>
<dbReference type="GO" id="GO:0004386">
    <property type="term" value="F:helicase activity"/>
    <property type="evidence" value="ECO:0007669"/>
    <property type="project" value="InterPro"/>
</dbReference>
<dbReference type="SMART" id="SM00382">
    <property type="entry name" value="AAA"/>
    <property type="match status" value="2"/>
</dbReference>
<evidence type="ECO:0000313" key="4">
    <source>
        <dbReference type="EMBL" id="KAK3594866.1"/>
    </source>
</evidence>
<dbReference type="CDD" id="cd18808">
    <property type="entry name" value="SF1_C_Upf1"/>
    <property type="match status" value="2"/>
</dbReference>
<dbReference type="Proteomes" id="UP001195483">
    <property type="component" value="Unassembled WGS sequence"/>
</dbReference>
<dbReference type="InterPro" id="IPR011990">
    <property type="entry name" value="TPR-like_helical_dom_sf"/>
</dbReference>
<evidence type="ECO:0000313" key="5">
    <source>
        <dbReference type="Proteomes" id="UP001195483"/>
    </source>
</evidence>
<feature type="domain" description="C3H1-type" evidence="3">
    <location>
        <begin position="1128"/>
        <end position="1158"/>
    </location>
</feature>
<dbReference type="GO" id="GO:0035196">
    <property type="term" value="P:miRNA processing"/>
    <property type="evidence" value="ECO:0007669"/>
    <property type="project" value="TreeGrafter"/>
</dbReference>
<sequence>METPWSEQVCPGDVPPDFEEMRKREDRKERIKPFWGLLVEDQEPKVNKQVLMLLMQDLKEEGNALFKEEDFGVAWMHYRNALFVARILEMRFYHDVDKEFISTLFSNRAQCCLKKEMYHEAAQDCESAIQIFPANIKAYYRQAVAYKHQKKYKEALEVAKNGQKIQAMAVLKELIDELSPLVGDQQKQKPIAVSAKFGEPIPSFSDVPDSDWLAGTNFVVTEKHKTILKTKMPTKKGKPKGSKLSSKPQTSLSEQNNDILLDPSTQPDSDSSESSIGEDDEKFASSFQSVRRQQVPIKPNDVLHIVRPHVTEEEKAWSFPHDSDGNMMKDTDNFHIPGAIGTKTASGSMGLDQFSPTEVSSESPFSLSSASSGRSSRASQSPIKVNTGQSGTTIFKQQVFATKRGTSQNQTPPQQVAPELQNLKFPLMDDFDFKLACRHCFVKIGEGAKGYRYVQASHTCLRDVLIVKNRNKAGINWVKIRPRVEARNSFGGPYKICQQFSQGFPCKVGEEKCTFPHHQPELKLWTMDRNGEFNIYRFIKICKDNEVDTSDILRSLTVTVNEQKSQHIPGLNYADEKKTQSKSMVSEAVKKPQQQVQESVKTSTLTSHLSKSMSMLPSVSLSMPPSSIPVPSMMAGTKAPTSNVMIRPPAPQTSPTNRFMPPQQNTIRMLPPPVQSYPRPFPQMPQALRPNFPTYPQILQRNRFPGPFNFPPPSLQSQPACYTTPAVQPSFAYPTPQPTLADLQPPDIQQEKRTKLENPLKNTHEYRVVCVQCFRPSTKPGVYEFRPCTHKCEENILAMTPRETHGVWYQVRERKNHREFSGKYILCRSVSYNNPSLCRYGEDQCSFAHNEIEQYIWTLEKDGQFDITEFIMQNRNQSLIKGFSLREILDKHCGYFELICKACFYSKPPKISVEGSGNLCVSTPPHKWSDFSILAHMGPTRVITVVNPRGFLHKTAFFKICKWLHYCRNRINAECRFAHSMVERDIWMLERDTNMKREDIVKESQVLQGINKQGPPPQNMGYQRFTPSPASSMQSAGTMADLFASSSGGKLPGQPTGDQTTLAGGEDLCPFVVNEVCGTCWTKGLLSFQDSSKDRCQKNHANWIRNKIYLHSPSNKEVRPLPRKIPAGFNFIVCKYVREKNKCQYSGGGPCQFAHSTEELEVWKWMCINNVTTLENLAEISRESQKIRAAAAKPKISGESVVSVSRQGSVFSGRAIVPVSGQSNMHYCHYCGLSCNSQKQWDEHCASERHTFNVNSDKEHQWNYRQPPWGIPLRSYELCSKHEDGFKCQYSHVPEMYNLCRYAHSQEELDEWRERYEWRQMKREMARQEKVFSYMDQLLEKYENSESSIKVISESLDGVEIISPKELNIYKEEKNATYIWVFILRSQLPMLRAALLYNRDRLHFSLRSPSTVEKSCQIAPGEVFEDVDDSGMPCYRVTVQFTGGMYGSFQQWVIFDFDTEPVVCRKLTVEVGTQSSHEKVRRLRETLTFDRWTSLNREIVRYDSDATYPYEEKLLQKYKEPASSESVVTQQVVLTELNRHNYIPKMHKLLELEEITRHQIISSYNVCATIEVVDVIKEDVLLFAHPGELFARVPLQENLTEDTDAGKLILTSVQKVLLAPQNKSDKVVFEACIVHKDNFDYDGRGRDYIYLCLSPSCVSRLNLKANDVLTMELQFQMNRLFFCRMHFAIDQLNNTEIVFPDVPKINPLRNERHILKVSSSVLNEDQMKAVRHIVAERSGYTPPFIMYGPFGTGKTETIAQAAMVLLKEQPTSKILICAQSNSAADLYITKHFDIFMKKSNLSISLRRVYYKERRVYTVAPEVKKYCILSPDKSYFESPTKEDILNHRIVIVTLAESLVLTTMGLQGNFTHIFIDEAAQSLECETIMPISLANENTCIVLAGDHVQISPKVYSAEARKQKLHMSLLERLYNYYDSHSNLISPESPLNILLSINYRTKMEILRFIAATFYGGPDKLISRSNIPSVVEITPLTFYGVQGREVQDTDSVSYYNMSEVQEIVERVEELFSNWPEAWGECSAKEIGVVTPYYDQVQLIRKALKKKNPHLRDVTVERISNVQGKEFRALYISTVRTRHLIEASHVQNTGLTECDGESGDFGFLSDNKLLNTALTRAQSLVVVVGDPVALCAIGECVNVWRVYLKHCQNMNSLYPPNLTLDSIKQQVQNLLNSPARERLLQVANQRQQAVRQVPAREAASSSSETFTSYVWARNQNISKLNGLPSVTTGEPQTGNGVSSQKVQKMNAEEIMIQLVRMARQGVVNGNSFGMEMPVKVDCVKIHEKAGHAVLWYTQVDGPVPHEEDDLEGRESDVYMNYTEEELKELLMHNPDKYKRCLIHIDSFTNMYAEVLDKVSPFSEIRLNNRAGCGQAFHNDEAVVEVLEETPERQISTSVQGQVIGVLKRFIDPNNHLFLCIVESGSTGRMLPLNQGIPPIYNLVTKSSLQRVKRGNVCVYKLTTTSINLSHFDKIDPVNPNSRLYVVQYLQWEPCLQSPVGIVIGVLPAGDTINNGMQILNRMHYVAQNFSPELHAEVSQLYPVNYQLPASVISSRVDLRNDWTFTIDSPSAEDLDAAFSISQKEDGCYLIGVHISDVAHFVPKNSCIDDEAINRGISLYPMNHEPIHMLPPRLSKDLCSLKPNVDHLTLSILMTVQHSGEITDVQPTKGIIQSKRRFTYQEAEEILQDPNAQNDYLKSCILCLYHIAMIWRKLRLGNAFIYHDMDNEAELTPTSHQLVQEIKIMTDHQVAQLLLRQFQSCTPLCHQSPPNEVKLDVWKQKFAADAVNSIALTKPFLEGMAVCNCRLACTCIATFIKRRNIRVRDTFDIDSYLWDTLVQASESADFYHVQNIIVEVKRHPQLTVAQFNLCGIQSCSNYACSGDLSDKEQSHYSFNLSPCTHFTGPLHRYFDIVIQRFLTAYLDSKPAPYTKTDVQRICYSLTGVYTTARLYENEVHALNLSSALRARPLVVNAVVDSVTDSALKVLFPAVPDIPYSQRSIPFEHLCPSNVVVKSVDSVSLKWHQRVYDLQHTHSATLYQSSHSGVLNPDRFVLKIHAYHWQKFLMAIRESNLEKLSSTVALVKNNIKNPASVANYVTDISSEVLVDGKIKHLSEFSMDIHQSSVIQIQVSTQMYKGIMIPMLQLLTLTPRLSICLEHHRNPVPCFANKSISPVTSTYLDEKTYQSAWLPLLNMEAACAAVLHGESVIIHNVNIEWSVQQSDNGAMHIASFDLPIAFLKERQIKFSHEISLEEIFHPSNSDLLPSYFLDYCCVRYDGLQFPDDPVLNDSIAVIVNNGVPVCWVGHCIITSVSQFSGGMLKMIMQLNQSSVSFPQQLLVNMGGKDLPCTLELIVKTPQDRNVDYAVRSLTKASSLAKDIAVGRNPVANVTYKDEEDLMKLRTSLPWCNPNQEQALLAALTEPFTLINGPPGTGKSLMAVRLSYMFTQRNKTFTGMGSKPQVLICAPTNKCLDVLSGYLLSLGASCPDIVRVYGEQIEREEYPLPGDSVHNDGKISAPGTKVDIRYMDISLHHLIRHPSNPSSKIIEEHDTLFSLYPDDIAEDQVAEYIQTVKGAETDVLSKAEIIITTCCNTASTRFRGCNVQQIIIDDAGMCTEPESMIPISLFSSAVHIILLGDTKQFKPIVKVQTASNLGLSKSLFERYADRAIVLSKQYRMHQGISEFPSNIMYEGNLKAALPPQMQLAELNIWPNGPSKPVLFLNQIGMEEVTGSSYSQDREHFVKNTQESELAVRIAGMLVRRNNVRETSIVILVLQQAQCDDVQQRLQQQGYQNITTSTALGAQGQEWDYVIFSTVRSQPKSEIERKPTNDWKKLNLGLLCDEHQVNVVLTRARKGLIIIGNKHLLQCENKIWKKLLTDYGKDGKLVEASTFLKHMEK</sequence>
<feature type="region of interest" description="Disordered" evidence="2">
    <location>
        <begin position="2234"/>
        <end position="2253"/>
    </location>
</feature>
<feature type="domain" description="C3H1-type" evidence="3">
    <location>
        <begin position="491"/>
        <end position="520"/>
    </location>
</feature>
<dbReference type="Pfam" id="PF13086">
    <property type="entry name" value="AAA_11"/>
    <property type="match status" value="3"/>
</dbReference>
<dbReference type="InterPro" id="IPR056787">
    <property type="entry name" value="OB_HELZ2"/>
</dbReference>
<dbReference type="InterPro" id="IPR001900">
    <property type="entry name" value="RNase_II/R"/>
</dbReference>
<dbReference type="InterPro" id="IPR003593">
    <property type="entry name" value="AAA+_ATPase"/>
</dbReference>
<name>A0AAE0SND0_9BIVA</name>
<evidence type="ECO:0000259" key="3">
    <source>
        <dbReference type="PROSITE" id="PS50103"/>
    </source>
</evidence>
<keyword evidence="1" id="KW-0862">Zinc</keyword>
<evidence type="ECO:0000256" key="1">
    <source>
        <dbReference type="PROSITE-ProRule" id="PRU00723"/>
    </source>
</evidence>
<feature type="zinc finger region" description="C3H1-type" evidence="1">
    <location>
        <begin position="821"/>
        <end position="852"/>
    </location>
</feature>
<feature type="compositionally biased region" description="Basic residues" evidence="2">
    <location>
        <begin position="229"/>
        <end position="241"/>
    </location>
</feature>
<dbReference type="SUPFAM" id="SSF50249">
    <property type="entry name" value="Nucleic acid-binding proteins"/>
    <property type="match status" value="2"/>
</dbReference>
<dbReference type="PANTHER" id="PTHR14928:SF14">
    <property type="entry name" value="ACETAZOLAMIDE CONFERRING RESISTANCE PROTEIN ZAM"/>
    <property type="match status" value="1"/>
</dbReference>
<dbReference type="InterPro" id="IPR041679">
    <property type="entry name" value="DNA2/NAM7-like_C"/>
</dbReference>
<dbReference type="FunFam" id="3.40.50.300:FF:000419">
    <property type="entry name" value="Probable helicase with zinc finger domain"/>
    <property type="match status" value="1"/>
</dbReference>
<dbReference type="SUPFAM" id="SSF52540">
    <property type="entry name" value="P-loop containing nucleoside triphosphate hydrolases"/>
    <property type="match status" value="2"/>
</dbReference>
<dbReference type="SUPFAM" id="SSF57667">
    <property type="entry name" value="beta-beta-alpha zinc fingers"/>
    <property type="match status" value="1"/>
</dbReference>
<keyword evidence="1" id="KW-0479">Metal-binding</keyword>
<dbReference type="Gene3D" id="3.40.50.300">
    <property type="entry name" value="P-loop containing nucleotide triphosphate hydrolases"/>
    <property type="match status" value="4"/>
</dbReference>
<reference evidence="4" key="1">
    <citation type="journal article" date="2021" name="Genome Biol. Evol.">
        <title>A High-Quality Reference Genome for a Parasitic Bivalve with Doubly Uniparental Inheritance (Bivalvia: Unionida).</title>
        <authorList>
            <person name="Smith C.H."/>
        </authorList>
    </citation>
    <scope>NUCLEOTIDE SEQUENCE</scope>
    <source>
        <strain evidence="4">CHS0354</strain>
    </source>
</reference>
<dbReference type="SMART" id="SM00028">
    <property type="entry name" value="TPR"/>
    <property type="match status" value="2"/>
</dbReference>
<feature type="zinc finger region" description="C3H1-type" evidence="1">
    <location>
        <begin position="1128"/>
        <end position="1158"/>
    </location>
</feature>
<feature type="region of interest" description="Disordered" evidence="2">
    <location>
        <begin position="229"/>
        <end position="292"/>
    </location>
</feature>
<feature type="compositionally biased region" description="Polar residues" evidence="2">
    <location>
        <begin position="249"/>
        <end position="267"/>
    </location>
</feature>
<dbReference type="Pfam" id="PF13087">
    <property type="entry name" value="AAA_12"/>
    <property type="match status" value="2"/>
</dbReference>
<reference evidence="4" key="2">
    <citation type="journal article" date="2021" name="Genome Biol. Evol.">
        <title>Developing a high-quality reference genome for a parasitic bivalve with doubly uniparental inheritance (Bivalvia: Unionida).</title>
        <authorList>
            <person name="Smith C.H."/>
        </authorList>
    </citation>
    <scope>NUCLEOTIDE SEQUENCE</scope>
    <source>
        <strain evidence="4">CHS0354</strain>
        <tissue evidence="4">Mantle</tissue>
    </source>
</reference>
<feature type="compositionally biased region" description="Low complexity" evidence="2">
    <location>
        <begin position="360"/>
        <end position="381"/>
    </location>
</feature>
<dbReference type="PROSITE" id="PS50103">
    <property type="entry name" value="ZF_C3H1"/>
    <property type="match status" value="3"/>
</dbReference>
<dbReference type="InterPro" id="IPR036236">
    <property type="entry name" value="Znf_C2H2_sf"/>
</dbReference>
<dbReference type="Pfam" id="PF00773">
    <property type="entry name" value="RNB"/>
    <property type="match status" value="1"/>
</dbReference>
<dbReference type="GO" id="GO:0008270">
    <property type="term" value="F:zinc ion binding"/>
    <property type="evidence" value="ECO:0007669"/>
    <property type="project" value="UniProtKB-KW"/>
</dbReference>
<keyword evidence="1" id="KW-0863">Zinc-finger</keyword>
<comment type="caution">
    <text evidence="4">The sequence shown here is derived from an EMBL/GenBank/DDBJ whole genome shotgun (WGS) entry which is preliminary data.</text>
</comment>
<dbReference type="GO" id="GO:0004540">
    <property type="term" value="F:RNA nuclease activity"/>
    <property type="evidence" value="ECO:0007669"/>
    <property type="project" value="InterPro"/>
</dbReference>
<dbReference type="InterPro" id="IPR019734">
    <property type="entry name" value="TPR_rpt"/>
</dbReference>
<proteinExistence type="predicted"/>
<organism evidence="4 5">
    <name type="scientific">Potamilus streckersoni</name>
    <dbReference type="NCBI Taxonomy" id="2493646"/>
    <lineage>
        <taxon>Eukaryota</taxon>
        <taxon>Metazoa</taxon>
        <taxon>Spiralia</taxon>
        <taxon>Lophotrochozoa</taxon>
        <taxon>Mollusca</taxon>
        <taxon>Bivalvia</taxon>
        <taxon>Autobranchia</taxon>
        <taxon>Heteroconchia</taxon>
        <taxon>Palaeoheterodonta</taxon>
        <taxon>Unionida</taxon>
        <taxon>Unionoidea</taxon>
        <taxon>Unionidae</taxon>
        <taxon>Ambleminae</taxon>
        <taxon>Lampsilini</taxon>
        <taxon>Potamilus</taxon>
    </lineage>
</organism>
<feature type="region of interest" description="Disordered" evidence="2">
    <location>
        <begin position="337"/>
        <end position="388"/>
    </location>
</feature>
<dbReference type="SUPFAM" id="SSF48452">
    <property type="entry name" value="TPR-like"/>
    <property type="match status" value="1"/>
</dbReference>
<feature type="zinc finger region" description="C3H1-type" evidence="1">
    <location>
        <begin position="491"/>
        <end position="520"/>
    </location>
</feature>
<dbReference type="InterPro" id="IPR041677">
    <property type="entry name" value="DNA2/NAM7_AAA_11"/>
</dbReference>